<dbReference type="AlphaFoldDB" id="A0A8A0RK66"/>
<dbReference type="KEGG" id="kme:H0A61_00414"/>
<evidence type="ECO:0000313" key="2">
    <source>
        <dbReference type="EMBL" id="QSQ08094.1"/>
    </source>
</evidence>
<accession>A0A8A0RK66</accession>
<keyword evidence="2" id="KW-0560">Oxidoreductase</keyword>
<gene>
    <name evidence="2" type="primary">grdD</name>
    <name evidence="2" type="ORF">H0A61_00414</name>
</gene>
<dbReference type="InterPro" id="IPR003664">
    <property type="entry name" value="FA_synthesis"/>
</dbReference>
<organism evidence="2 3">
    <name type="scientific">Koleobacter methoxysyntrophicus</name>
    <dbReference type="NCBI Taxonomy" id="2751313"/>
    <lineage>
        <taxon>Bacteria</taxon>
        <taxon>Bacillati</taxon>
        <taxon>Bacillota</taxon>
        <taxon>Clostridia</taxon>
        <taxon>Koleobacterales</taxon>
        <taxon>Koleobacteraceae</taxon>
        <taxon>Koleobacter</taxon>
    </lineage>
</organism>
<dbReference type="SUPFAM" id="SSF53659">
    <property type="entry name" value="Isocitrate/Isopropylmalate dehydrogenase-like"/>
    <property type="match status" value="1"/>
</dbReference>
<dbReference type="GO" id="GO:0016747">
    <property type="term" value="F:acyltransferase activity, transferring groups other than amino-acyl groups"/>
    <property type="evidence" value="ECO:0007669"/>
    <property type="project" value="InterPro"/>
</dbReference>
<evidence type="ECO:0000256" key="1">
    <source>
        <dbReference type="PIRSR" id="PIRSR036593-50"/>
    </source>
</evidence>
<dbReference type="RefSeq" id="WP_206708329.1">
    <property type="nucleotide sequence ID" value="NZ_CP059066.1"/>
</dbReference>
<dbReference type="Gene3D" id="3.40.718.10">
    <property type="entry name" value="Isopropylmalate Dehydrogenase"/>
    <property type="match status" value="1"/>
</dbReference>
<dbReference type="GO" id="GO:0006633">
    <property type="term" value="P:fatty acid biosynthetic process"/>
    <property type="evidence" value="ECO:0007669"/>
    <property type="project" value="InterPro"/>
</dbReference>
<name>A0A8A0RK66_9FIRM</name>
<proteinExistence type="predicted"/>
<dbReference type="EMBL" id="CP059066">
    <property type="protein sequence ID" value="QSQ08094.1"/>
    <property type="molecule type" value="Genomic_DNA"/>
</dbReference>
<dbReference type="GO" id="GO:0030699">
    <property type="term" value="F:glycine reductase activity"/>
    <property type="evidence" value="ECO:0007669"/>
    <property type="project" value="UniProtKB-EC"/>
</dbReference>
<reference evidence="2" key="1">
    <citation type="submission" date="2020-07" db="EMBL/GenBank/DDBJ databases">
        <title>Koleobacter methoxysyntrophicus gen. nov., sp. nov., a novel anaerobic bacterium isolated from deep subsurface oil field and proposal of Koleobacterales ord. nov. in the phylum Firmicutes.</title>
        <authorList>
            <person name="Sakamoto S."/>
            <person name="Tamaki H."/>
        </authorList>
    </citation>
    <scope>NUCLEOTIDE SEQUENCE</scope>
    <source>
        <strain evidence="2">NRmbB1</strain>
    </source>
</reference>
<dbReference type="Pfam" id="PF02504">
    <property type="entry name" value="FA_synthesis"/>
    <property type="match status" value="1"/>
</dbReference>
<protein>
    <submittedName>
        <fullName evidence="2">Glycine/sarcosine/betaine reductase complex component C subunit alpha</fullName>
        <ecNumber evidence="2">1.21.4.2</ecNumber>
    </submittedName>
</protein>
<dbReference type="Proteomes" id="UP000662904">
    <property type="component" value="Chromosome"/>
</dbReference>
<dbReference type="InterPro" id="IPR012116">
    <property type="entry name" value="Gly_reductase_pC_asu"/>
</dbReference>
<evidence type="ECO:0000313" key="3">
    <source>
        <dbReference type="Proteomes" id="UP000662904"/>
    </source>
</evidence>
<dbReference type="PIRSF" id="PIRSF036593">
    <property type="entry name" value="GrdD"/>
    <property type="match status" value="1"/>
</dbReference>
<sequence length="384" mass="41134">MTQDVKTIIGEIFNEIADGLEKGRYGEKVRIGITTIGSEHGIEEVVRGAEMAASNMVGLDVVLIGPSPGTELEAINPGDCERDIHSEMERLLDEGYIHGCVTMHYNFPLGVSTVGRVITPGRGREMIISTTTGASSSHRAEGMVRNAIYGIAVAKALGKKEPTLGILNVDGAKQVERVLNRLKEGGYPINFATSVRKDGGCVMRGNDLLAGVPDVMVMDTLTGNLMMKIFSAFTTGGSYEALGYGYGPGIGKGFNRIIGIISRASGAPVIANAIKFMAEMKKGNLLDIKEKEISLAEKAGLERLLKELKEETAGGTAEVKVPPKKPVTEEITGIDILELDNAVRLLWKEGIYAETGMGCAGPVILTAPEDNERARLILRDYIGK</sequence>
<keyword evidence="3" id="KW-1185">Reference proteome</keyword>
<feature type="active site" evidence="1">
    <location>
        <position position="359"/>
    </location>
</feature>
<dbReference type="NCBIfam" id="NF040747">
    <property type="entry name" value="reduct_C_alpha"/>
    <property type="match status" value="1"/>
</dbReference>
<dbReference type="EC" id="1.21.4.2" evidence="2"/>